<feature type="compositionally biased region" description="Basic and acidic residues" evidence="4">
    <location>
        <begin position="245"/>
        <end position="280"/>
    </location>
</feature>
<proteinExistence type="predicted"/>
<evidence type="ECO:0000256" key="4">
    <source>
        <dbReference type="SAM" id="MobiDB-lite"/>
    </source>
</evidence>
<feature type="domain" description="Plastocyanin-like" evidence="7">
    <location>
        <begin position="395"/>
        <end position="499"/>
    </location>
</feature>
<dbReference type="Gene3D" id="2.60.40.420">
    <property type="entry name" value="Cupredoxins - blue copper proteins"/>
    <property type="match status" value="2"/>
</dbReference>
<dbReference type="InterPro" id="IPR011706">
    <property type="entry name" value="Cu-oxidase_C"/>
</dbReference>
<dbReference type="Proteomes" id="UP000193083">
    <property type="component" value="Unassembled WGS sequence"/>
</dbReference>
<keyword evidence="5" id="KW-1133">Transmembrane helix</keyword>
<dbReference type="CDD" id="cd04202">
    <property type="entry name" value="CuRO_D2_2dMcoN_like"/>
    <property type="match status" value="1"/>
</dbReference>
<organism evidence="9 10">
    <name type="scientific">Mesorhizobium australicum</name>
    <dbReference type="NCBI Taxonomy" id="536018"/>
    <lineage>
        <taxon>Bacteria</taxon>
        <taxon>Pseudomonadati</taxon>
        <taxon>Pseudomonadota</taxon>
        <taxon>Alphaproteobacteria</taxon>
        <taxon>Hyphomicrobiales</taxon>
        <taxon>Phyllobacteriaceae</taxon>
        <taxon>Mesorhizobium</taxon>
    </lineage>
</organism>
<feature type="region of interest" description="Disordered" evidence="4">
    <location>
        <begin position="224"/>
        <end position="287"/>
    </location>
</feature>
<dbReference type="Pfam" id="PF07731">
    <property type="entry name" value="Cu-oxidase_2"/>
    <property type="match status" value="1"/>
</dbReference>
<keyword evidence="9" id="KW-0167">Capsid protein</keyword>
<feature type="transmembrane region" description="Helical" evidence="5">
    <location>
        <begin position="6"/>
        <end position="26"/>
    </location>
</feature>
<dbReference type="PANTHER" id="PTHR11709:SF394">
    <property type="entry name" value="FI03373P-RELATED"/>
    <property type="match status" value="1"/>
</dbReference>
<dbReference type="PANTHER" id="PTHR11709">
    <property type="entry name" value="MULTI-COPPER OXIDASE"/>
    <property type="match status" value="1"/>
</dbReference>
<protein>
    <submittedName>
        <fullName evidence="9">Multicopper oxidase with three cupredoxin domains (Includes cell division protein FtsP and spore coat protein CotA)</fullName>
    </submittedName>
</protein>
<dbReference type="SUPFAM" id="SSF49503">
    <property type="entry name" value="Cupredoxins"/>
    <property type="match status" value="2"/>
</dbReference>
<dbReference type="GO" id="GO:0005507">
    <property type="term" value="F:copper ion binding"/>
    <property type="evidence" value="ECO:0007669"/>
    <property type="project" value="InterPro"/>
</dbReference>
<dbReference type="OrthoDB" id="9757546at2"/>
<dbReference type="GO" id="GO:0016491">
    <property type="term" value="F:oxidoreductase activity"/>
    <property type="evidence" value="ECO:0007669"/>
    <property type="project" value="UniProtKB-KW"/>
</dbReference>
<dbReference type="Pfam" id="PF14342">
    <property type="entry name" value="DUF4396"/>
    <property type="match status" value="1"/>
</dbReference>
<dbReference type="GO" id="GO:0051301">
    <property type="term" value="P:cell division"/>
    <property type="evidence" value="ECO:0007669"/>
    <property type="project" value="UniProtKB-KW"/>
</dbReference>
<keyword evidence="9" id="KW-0946">Virion</keyword>
<dbReference type="InterPro" id="IPR045087">
    <property type="entry name" value="Cu-oxidase_fam"/>
</dbReference>
<dbReference type="EMBL" id="FXBL01000002">
    <property type="protein sequence ID" value="SMH26195.1"/>
    <property type="molecule type" value="Genomic_DNA"/>
</dbReference>
<evidence type="ECO:0000256" key="5">
    <source>
        <dbReference type="SAM" id="Phobius"/>
    </source>
</evidence>
<feature type="transmembrane region" description="Helical" evidence="5">
    <location>
        <begin position="114"/>
        <end position="133"/>
    </location>
</feature>
<dbReference type="Pfam" id="PF07732">
    <property type="entry name" value="Cu-oxidase_3"/>
    <property type="match status" value="1"/>
</dbReference>
<keyword evidence="9" id="KW-0131">Cell cycle</keyword>
<keyword evidence="5" id="KW-0472">Membrane</keyword>
<keyword evidence="9" id="KW-0132">Cell division</keyword>
<evidence type="ECO:0000256" key="2">
    <source>
        <dbReference type="ARBA" id="ARBA00023002"/>
    </source>
</evidence>
<dbReference type="AlphaFoldDB" id="A0A1X7MND3"/>
<dbReference type="RefSeq" id="WP_085462416.1">
    <property type="nucleotide sequence ID" value="NZ_FXBL01000002.1"/>
</dbReference>
<dbReference type="InterPro" id="IPR008972">
    <property type="entry name" value="Cupredoxin"/>
</dbReference>
<feature type="compositionally biased region" description="Low complexity" evidence="4">
    <location>
        <begin position="227"/>
        <end position="238"/>
    </location>
</feature>
<feature type="transmembrane region" description="Helical" evidence="5">
    <location>
        <begin position="293"/>
        <end position="313"/>
    </location>
</feature>
<sequence>MFVQPIDYFLAVWFVLAGLSTAYVAWDQFRANPEPAVMKCGFILVTLYMGPVGLLMYVLADKEPRPRTHEEFVKPLWKQGIGSTIHCVAGDATGIIIAAAITALLGLPMWLDIIIEYIAGFVIGLFIVQALFMKSMMGGTYWQNVRHSFMPEFISMNAMMAAMAPVMATLMMGRDMRAMWPGELLFWGVMALGISAGFALAYPFNVWLVAKRLKHGLMTVREDRGAHSAAAKPAAAPQHQHHHGDHAAHDQQDGQGDDDHRDHDHHQRGEKDTGSHDHGGDLPPAFAPTRTQVGAMAVFTSLMLAAGFAWPFLHVNMRLSAHDVGDVIMAPGMIMDFDTPAASMRDMAAIDPRLVTYEAPPDQTGSRVLEPRIEGGVKIFDLEAAVIRWPILPDETVEAYAFNGQVPGPTLRIREGDRIRINVTNTLPESTTVHWHGLILPNAMDGPAEITQDPIAPGASFTYEFTAAQHGTYFYHTHDHVDRQQSLGLYGALIIDPANQADEIPADLEYTVQLQEWLKREWLTFPAMPMEGGLPNFFTINGKSYPATETIRMKTGQVLKVRFVGSHTTAIHPMHIHGGPFEVAAVDGLNLAPSARYLADTVNVGPGQRFDVLWTARRPGKWLLHCHIPHHTTNNNVETKGGGGLMVVIEVAP</sequence>
<feature type="transmembrane region" description="Helical" evidence="5">
    <location>
        <begin position="184"/>
        <end position="204"/>
    </location>
</feature>
<keyword evidence="1" id="KW-0479">Metal-binding</keyword>
<evidence type="ECO:0000313" key="10">
    <source>
        <dbReference type="Proteomes" id="UP000193083"/>
    </source>
</evidence>
<evidence type="ECO:0000259" key="8">
    <source>
        <dbReference type="Pfam" id="PF14342"/>
    </source>
</evidence>
<keyword evidence="3" id="KW-0186">Copper</keyword>
<keyword evidence="5" id="KW-0812">Transmembrane</keyword>
<feature type="domain" description="Plastocyanin-like" evidence="6">
    <location>
        <begin position="536"/>
        <end position="634"/>
    </location>
</feature>
<reference evidence="9 10" key="1">
    <citation type="submission" date="2017-04" db="EMBL/GenBank/DDBJ databases">
        <authorList>
            <person name="Afonso C.L."/>
            <person name="Miller P.J."/>
            <person name="Scott M.A."/>
            <person name="Spackman E."/>
            <person name="Goraichik I."/>
            <person name="Dimitrov K.M."/>
            <person name="Suarez D.L."/>
            <person name="Swayne D.E."/>
        </authorList>
    </citation>
    <scope>NUCLEOTIDE SEQUENCE [LARGE SCALE GENOMIC DNA]</scope>
    <source>
        <strain evidence="9 10">B5P</strain>
    </source>
</reference>
<keyword evidence="10" id="KW-1185">Reference proteome</keyword>
<evidence type="ECO:0000259" key="6">
    <source>
        <dbReference type="Pfam" id="PF07731"/>
    </source>
</evidence>
<gene>
    <name evidence="9" type="ORF">SAMN02982922_0077</name>
</gene>
<keyword evidence="2" id="KW-0560">Oxidoreductase</keyword>
<feature type="transmembrane region" description="Helical" evidence="5">
    <location>
        <begin position="153"/>
        <end position="172"/>
    </location>
</feature>
<dbReference type="CDD" id="cd13860">
    <property type="entry name" value="CuRO_1_2dMco_1"/>
    <property type="match status" value="1"/>
</dbReference>
<feature type="transmembrane region" description="Helical" evidence="5">
    <location>
        <begin position="38"/>
        <end position="60"/>
    </location>
</feature>
<accession>A0A1X7MND3</accession>
<evidence type="ECO:0000256" key="1">
    <source>
        <dbReference type="ARBA" id="ARBA00022723"/>
    </source>
</evidence>
<name>A0A1X7MND3_9HYPH</name>
<evidence type="ECO:0000259" key="7">
    <source>
        <dbReference type="Pfam" id="PF07732"/>
    </source>
</evidence>
<feature type="transmembrane region" description="Helical" evidence="5">
    <location>
        <begin position="80"/>
        <end position="107"/>
    </location>
</feature>
<dbReference type="InterPro" id="IPR011707">
    <property type="entry name" value="Cu-oxidase-like_N"/>
</dbReference>
<evidence type="ECO:0000313" key="9">
    <source>
        <dbReference type="EMBL" id="SMH26195.1"/>
    </source>
</evidence>
<evidence type="ECO:0000256" key="3">
    <source>
        <dbReference type="ARBA" id="ARBA00023008"/>
    </source>
</evidence>
<dbReference type="InterPro" id="IPR025509">
    <property type="entry name" value="DUF4396"/>
</dbReference>
<feature type="domain" description="DUF4396" evidence="8">
    <location>
        <begin position="77"/>
        <end position="214"/>
    </location>
</feature>